<dbReference type="GeneID" id="94489701"/>
<protein>
    <submittedName>
        <fullName evidence="2">Uncharacterized protein</fullName>
    </submittedName>
</protein>
<reference evidence="1 4" key="2">
    <citation type="submission" date="2022-05" db="EMBL/GenBank/DDBJ databases">
        <title>Genome Sequencing of Bee-Associated Microbes.</title>
        <authorList>
            <person name="Dunlap C."/>
        </authorList>
    </citation>
    <scope>NUCLEOTIDE SEQUENCE [LARGE SCALE GENOMIC DNA]</scope>
    <source>
        <strain evidence="1 4">NRRL B-04010</strain>
    </source>
</reference>
<name>A0AAP7DFX6_PAEAL</name>
<dbReference type="EMBL" id="JAMDNP010000006">
    <property type="protein sequence ID" value="MCY9759726.1"/>
    <property type="molecule type" value="Genomic_DNA"/>
</dbReference>
<dbReference type="Proteomes" id="UP001527181">
    <property type="component" value="Unassembled WGS sequence"/>
</dbReference>
<reference evidence="2 3" key="1">
    <citation type="submission" date="2020-05" db="EMBL/GenBank/DDBJ databases">
        <title>Whole genome sequencing and identification of novel metabolites from Paenibacillus alvei strain JR949.</title>
        <authorList>
            <person name="Rajendhran J."/>
            <person name="Sree Pranav P."/>
            <person name="Mahalakshmi B."/>
            <person name="Karthikeyan R."/>
        </authorList>
    </citation>
    <scope>NUCLEOTIDE SEQUENCE [LARGE SCALE GENOMIC DNA]</scope>
    <source>
        <strain evidence="2 3">JR949</strain>
    </source>
</reference>
<evidence type="ECO:0000313" key="4">
    <source>
        <dbReference type="Proteomes" id="UP001527181"/>
    </source>
</evidence>
<evidence type="ECO:0000313" key="3">
    <source>
        <dbReference type="Proteomes" id="UP000552038"/>
    </source>
</evidence>
<comment type="caution">
    <text evidence="2">The sequence shown here is derived from an EMBL/GenBank/DDBJ whole genome shotgun (WGS) entry which is preliminary data.</text>
</comment>
<dbReference type="Proteomes" id="UP000552038">
    <property type="component" value="Unassembled WGS sequence"/>
</dbReference>
<accession>A0AAP7DFX6</accession>
<dbReference type="EMBL" id="JABFOR010000001">
    <property type="protein sequence ID" value="NOJ69023.1"/>
    <property type="molecule type" value="Genomic_DNA"/>
</dbReference>
<organism evidence="2 3">
    <name type="scientific">Paenibacillus alvei</name>
    <name type="common">Bacillus alvei</name>
    <dbReference type="NCBI Taxonomy" id="44250"/>
    <lineage>
        <taxon>Bacteria</taxon>
        <taxon>Bacillati</taxon>
        <taxon>Bacillota</taxon>
        <taxon>Bacilli</taxon>
        <taxon>Bacillales</taxon>
        <taxon>Paenibacillaceae</taxon>
        <taxon>Paenibacillus</taxon>
    </lineage>
</organism>
<dbReference type="AlphaFoldDB" id="A0AAP7DFX6"/>
<evidence type="ECO:0000313" key="1">
    <source>
        <dbReference type="EMBL" id="MCY9759726.1"/>
    </source>
</evidence>
<sequence>MRSIQEIERDMLSINVTPETIDFEIAKLKEELALINFLPGGTDNGQAGVL</sequence>
<evidence type="ECO:0000313" key="2">
    <source>
        <dbReference type="EMBL" id="NOJ69023.1"/>
    </source>
</evidence>
<dbReference type="RefSeq" id="WP_005546950.1">
    <property type="nucleotide sequence ID" value="NZ_JABFOR010000001.1"/>
</dbReference>
<gene>
    <name evidence="2" type="ORF">HMI46_00455</name>
    <name evidence="1" type="ORF">M5X12_03960</name>
</gene>
<keyword evidence="4" id="KW-1185">Reference proteome</keyword>
<proteinExistence type="predicted"/>